<dbReference type="EMBL" id="JACJPY010000022">
    <property type="protein sequence ID" value="MBD2150288.1"/>
    <property type="molecule type" value="Genomic_DNA"/>
</dbReference>
<evidence type="ECO:0008006" key="4">
    <source>
        <dbReference type="Google" id="ProtNLM"/>
    </source>
</evidence>
<dbReference type="AlphaFoldDB" id="A0A926Z640"/>
<keyword evidence="1" id="KW-0812">Transmembrane</keyword>
<dbReference type="Proteomes" id="UP000631421">
    <property type="component" value="Unassembled WGS sequence"/>
</dbReference>
<accession>A0A926Z640</accession>
<feature type="transmembrane region" description="Helical" evidence="1">
    <location>
        <begin position="169"/>
        <end position="187"/>
    </location>
</feature>
<dbReference type="RefSeq" id="WP_190350649.1">
    <property type="nucleotide sequence ID" value="NZ_JACJPY010000022.1"/>
</dbReference>
<organism evidence="2 3">
    <name type="scientific">Pseudanabaena cinerea FACHB-1277</name>
    <dbReference type="NCBI Taxonomy" id="2949581"/>
    <lineage>
        <taxon>Bacteria</taxon>
        <taxon>Bacillati</taxon>
        <taxon>Cyanobacteriota</taxon>
        <taxon>Cyanophyceae</taxon>
        <taxon>Pseudanabaenales</taxon>
        <taxon>Pseudanabaenaceae</taxon>
        <taxon>Pseudanabaena</taxon>
        <taxon>Pseudanabaena cinerea</taxon>
    </lineage>
</organism>
<evidence type="ECO:0000313" key="2">
    <source>
        <dbReference type="EMBL" id="MBD2150288.1"/>
    </source>
</evidence>
<protein>
    <recommendedName>
        <fullName evidence="4">Oligosaccharide repeat unit polymerase</fullName>
    </recommendedName>
</protein>
<feature type="transmembrane region" description="Helical" evidence="1">
    <location>
        <begin position="362"/>
        <end position="382"/>
    </location>
</feature>
<feature type="transmembrane region" description="Helical" evidence="1">
    <location>
        <begin position="412"/>
        <end position="428"/>
    </location>
</feature>
<name>A0A926Z640_9CYAN</name>
<reference evidence="2" key="1">
    <citation type="journal article" date="2015" name="ISME J.">
        <title>Draft Genome Sequence of Streptomyces incarnatus NRRL8089, which Produces the Nucleoside Antibiotic Sinefungin.</title>
        <authorList>
            <person name="Oshima K."/>
            <person name="Hattori M."/>
            <person name="Shimizu H."/>
            <person name="Fukuda K."/>
            <person name="Nemoto M."/>
            <person name="Inagaki K."/>
            <person name="Tamura T."/>
        </authorList>
    </citation>
    <scope>NUCLEOTIDE SEQUENCE</scope>
    <source>
        <strain evidence="2">FACHB-1277</strain>
    </source>
</reference>
<keyword evidence="1" id="KW-0472">Membrane</keyword>
<feature type="transmembrane region" description="Helical" evidence="1">
    <location>
        <begin position="240"/>
        <end position="260"/>
    </location>
</feature>
<comment type="caution">
    <text evidence="2">The sequence shown here is derived from an EMBL/GenBank/DDBJ whole genome shotgun (WGS) entry which is preliminary data.</text>
</comment>
<evidence type="ECO:0000313" key="3">
    <source>
        <dbReference type="Proteomes" id="UP000631421"/>
    </source>
</evidence>
<gene>
    <name evidence="2" type="ORF">H6F44_09180</name>
</gene>
<feature type="transmembrane region" description="Helical" evidence="1">
    <location>
        <begin position="114"/>
        <end position="132"/>
    </location>
</feature>
<reference evidence="2" key="2">
    <citation type="submission" date="2020-08" db="EMBL/GenBank/DDBJ databases">
        <authorList>
            <person name="Chen M."/>
            <person name="Teng W."/>
            <person name="Zhao L."/>
            <person name="Hu C."/>
            <person name="Zhou Y."/>
            <person name="Han B."/>
            <person name="Song L."/>
            <person name="Shu W."/>
        </authorList>
    </citation>
    <scope>NUCLEOTIDE SEQUENCE</scope>
    <source>
        <strain evidence="2">FACHB-1277</strain>
    </source>
</reference>
<proteinExistence type="predicted"/>
<feature type="transmembrane region" description="Helical" evidence="1">
    <location>
        <begin position="33"/>
        <end position="50"/>
    </location>
</feature>
<feature type="transmembrane region" description="Helical" evidence="1">
    <location>
        <begin position="70"/>
        <end position="93"/>
    </location>
</feature>
<feature type="transmembrane region" description="Helical" evidence="1">
    <location>
        <begin position="194"/>
        <end position="210"/>
    </location>
</feature>
<sequence length="448" mass="51414">MPDTLDIPFSYYTACVIVCVLILESVNKFHKSWAIPALAIYATTIIWYFTEVFYTPERLVIFDSSILDQGFYQVIIFLVTFRLCLPSITNALTKRVYLKNLSETSHRFSLSPEQLLKIFLIIWLILLVYGISQLNWDVWQALFPRGGRWAPRLWSRGGVGQGFDFVTSALGYIYALICAMFGILIFFQKKLEPRIINFLVICISWPAFYLSGTRNSFLAVAMPAYFTYLIISKQKWAAKLIVSIISFAVINYLFLIVIALRNTGIDAYFEGDAVISEEIKHQGLNMFEELCFINTFYENGKLSLQYGMDYVAEALNIIPRFLLPDKPLIGYEYNLLRNPESGIQATISAGFVGRGVLNFGSWFGPIFVSLIMSVWSGFLARLWIQRESILRLSLFLVGLGITPNLGRDITLLVLWPIVFGYFIIMYLEKMERRSQSSRLNKPRKSSYL</sequence>
<keyword evidence="1" id="KW-1133">Transmembrane helix</keyword>
<keyword evidence="3" id="KW-1185">Reference proteome</keyword>
<evidence type="ECO:0000256" key="1">
    <source>
        <dbReference type="SAM" id="Phobius"/>
    </source>
</evidence>
<feature type="transmembrane region" description="Helical" evidence="1">
    <location>
        <begin position="6"/>
        <end position="26"/>
    </location>
</feature>